<evidence type="ECO:0000313" key="5">
    <source>
        <dbReference type="EMBL" id="SHE86856.1"/>
    </source>
</evidence>
<keyword evidence="6" id="KW-1185">Reference proteome</keyword>
<dbReference type="InterPro" id="IPR003313">
    <property type="entry name" value="AraC-bd"/>
</dbReference>
<dbReference type="PROSITE" id="PS01124">
    <property type="entry name" value="HTH_ARAC_FAMILY_2"/>
    <property type="match status" value="1"/>
</dbReference>
<dbReference type="EMBL" id="FQUC01000002">
    <property type="protein sequence ID" value="SHE86856.1"/>
    <property type="molecule type" value="Genomic_DNA"/>
</dbReference>
<name>A0A1M4X015_9BACT</name>
<evidence type="ECO:0000259" key="4">
    <source>
        <dbReference type="PROSITE" id="PS01124"/>
    </source>
</evidence>
<dbReference type="Gene3D" id="2.60.120.280">
    <property type="entry name" value="Regulatory protein AraC"/>
    <property type="match status" value="1"/>
</dbReference>
<evidence type="ECO:0000256" key="3">
    <source>
        <dbReference type="ARBA" id="ARBA00023163"/>
    </source>
</evidence>
<feature type="domain" description="HTH araC/xylS-type" evidence="4">
    <location>
        <begin position="195"/>
        <end position="293"/>
    </location>
</feature>
<dbReference type="SUPFAM" id="SSF51215">
    <property type="entry name" value="Regulatory protein AraC"/>
    <property type="match status" value="1"/>
</dbReference>
<evidence type="ECO:0000313" key="6">
    <source>
        <dbReference type="Proteomes" id="UP000184480"/>
    </source>
</evidence>
<dbReference type="Proteomes" id="UP000184480">
    <property type="component" value="Unassembled WGS sequence"/>
</dbReference>
<keyword evidence="2" id="KW-0238">DNA-binding</keyword>
<dbReference type="AlphaFoldDB" id="A0A1M4X015"/>
<evidence type="ECO:0000256" key="1">
    <source>
        <dbReference type="ARBA" id="ARBA00023015"/>
    </source>
</evidence>
<dbReference type="OrthoDB" id="9782911at2"/>
<keyword evidence="1" id="KW-0805">Transcription regulation</keyword>
<dbReference type="SUPFAM" id="SSF46689">
    <property type="entry name" value="Homeodomain-like"/>
    <property type="match status" value="2"/>
</dbReference>
<accession>A0A1M4X015</accession>
<dbReference type="STRING" id="1346286.SAMN05444362_102366"/>
<dbReference type="RefSeq" id="WP_062176041.1">
    <property type="nucleotide sequence ID" value="NZ_BBXL01000002.1"/>
</dbReference>
<dbReference type="Pfam" id="PF02311">
    <property type="entry name" value="AraC_binding"/>
    <property type="match status" value="1"/>
</dbReference>
<evidence type="ECO:0000256" key="2">
    <source>
        <dbReference type="ARBA" id="ARBA00023125"/>
    </source>
</evidence>
<dbReference type="InterPro" id="IPR037923">
    <property type="entry name" value="HTH-like"/>
</dbReference>
<protein>
    <submittedName>
        <fullName evidence="5">Transcriptional regulator, AraC family</fullName>
    </submittedName>
</protein>
<sequence length="299" mass="34698">MIEDNSIHVKYLIANEQDLLWGLTVNTVGVQDIPPGSPYPLGSHPTRYLFSTEKGRILEEYQLLYITQGQGRFTSTSQKPVNVCEGNMFLLFPGEWHTYHPDQSTGWNEYWIGFQGINIDNRIQNGFFSKNKPVFNVGIREEIVQLYKQAIDIARDQHTGFQQMLAGIVNHLLGYAYSQDKYSLFEDLKVTNQINKAKIIMLEHYHTSILPEEVAQRVNMSYSWFRRIFKQYTGFAPAQYILELKIQKSKELLTNTMMTSQEVAFAVGFDNSDYFCSTFKRKTGYTPIKYREFTQGKNL</sequence>
<dbReference type="PANTHER" id="PTHR43280:SF30">
    <property type="entry name" value="MMSAB OPERON REGULATORY PROTEIN"/>
    <property type="match status" value="1"/>
</dbReference>
<proteinExistence type="predicted"/>
<reference evidence="6" key="1">
    <citation type="submission" date="2016-11" db="EMBL/GenBank/DDBJ databases">
        <authorList>
            <person name="Varghese N."/>
            <person name="Submissions S."/>
        </authorList>
    </citation>
    <scope>NUCLEOTIDE SEQUENCE [LARGE SCALE GENOMIC DNA]</scope>
    <source>
        <strain evidence="6">DSM 27370</strain>
    </source>
</reference>
<dbReference type="GO" id="GO:0043565">
    <property type="term" value="F:sequence-specific DNA binding"/>
    <property type="evidence" value="ECO:0007669"/>
    <property type="project" value="InterPro"/>
</dbReference>
<keyword evidence="3" id="KW-0804">Transcription</keyword>
<dbReference type="InterPro" id="IPR009057">
    <property type="entry name" value="Homeodomain-like_sf"/>
</dbReference>
<dbReference type="InterPro" id="IPR018060">
    <property type="entry name" value="HTH_AraC"/>
</dbReference>
<dbReference type="PANTHER" id="PTHR43280">
    <property type="entry name" value="ARAC-FAMILY TRANSCRIPTIONAL REGULATOR"/>
    <property type="match status" value="1"/>
</dbReference>
<gene>
    <name evidence="5" type="ORF">SAMN05444362_102366</name>
</gene>
<dbReference type="GO" id="GO:0003700">
    <property type="term" value="F:DNA-binding transcription factor activity"/>
    <property type="evidence" value="ECO:0007669"/>
    <property type="project" value="InterPro"/>
</dbReference>
<organism evidence="5 6">
    <name type="scientific">Dysgonomonas macrotermitis</name>
    <dbReference type="NCBI Taxonomy" id="1346286"/>
    <lineage>
        <taxon>Bacteria</taxon>
        <taxon>Pseudomonadati</taxon>
        <taxon>Bacteroidota</taxon>
        <taxon>Bacteroidia</taxon>
        <taxon>Bacteroidales</taxon>
        <taxon>Dysgonomonadaceae</taxon>
        <taxon>Dysgonomonas</taxon>
    </lineage>
</organism>
<dbReference type="Gene3D" id="1.10.10.60">
    <property type="entry name" value="Homeodomain-like"/>
    <property type="match status" value="2"/>
</dbReference>
<dbReference type="SMART" id="SM00342">
    <property type="entry name" value="HTH_ARAC"/>
    <property type="match status" value="1"/>
</dbReference>
<dbReference type="Pfam" id="PF12833">
    <property type="entry name" value="HTH_18"/>
    <property type="match status" value="1"/>
</dbReference>